<reference evidence="2" key="1">
    <citation type="submission" date="2023-06" db="EMBL/GenBank/DDBJ databases">
        <title>Draft Genome Sequences of Representative Paenibacillus Polymyxa, Bacillus cereus, Fictibacillus sp., and Brevibacillus agri Strains Isolated from Amazonian Dark Earth.</title>
        <authorList>
            <person name="Pellegrinetti T.A."/>
            <person name="Cunha I.C.M."/>
            <person name="Chaves M.G."/>
            <person name="Freitas A.S."/>
            <person name="Silva A.V.R."/>
            <person name="Tsai S.M."/>
            <person name="Mendes L.W."/>
        </authorList>
    </citation>
    <scope>NUCLEOTIDE SEQUENCE</scope>
    <source>
        <strain evidence="2">CENA-BCM004</strain>
    </source>
</reference>
<gene>
    <name evidence="2" type="ORF">QYF49_03970</name>
</gene>
<sequence length="250" mass="29369">MSISDLFWEAPLEDLKKGYKEDGQEFVCLLCGNTIEKGIIYPENNVLYEAEKYMILHIGREHGSVFQYLVGLNKKLTGLTDHQNRLLRLFYEGKSDVEIKQEMEVGSTSTIRNHRFVLKEKERQAKMLLTMMELLKEKDQHAPPMITPHQTATMIDERYNVTKEEKEKMVKKYFIDGTMALKTFPSKQKQKLIVIREISSLFAAEKTYTEKEVNEILKTVYHDYVTLRRYMIAYGFLDRKADGSAYWLKK</sequence>
<evidence type="ECO:0000259" key="1">
    <source>
        <dbReference type="Pfam" id="PF09860"/>
    </source>
</evidence>
<accession>A0ABT8E2R2</accession>
<comment type="caution">
    <text evidence="2">The sequence shown here is derived from an EMBL/GenBank/DDBJ whole genome shotgun (WGS) entry which is preliminary data.</text>
</comment>
<keyword evidence="3" id="KW-1185">Reference proteome</keyword>
<name>A0ABT8E2R2_9BACL</name>
<evidence type="ECO:0000313" key="3">
    <source>
        <dbReference type="Proteomes" id="UP001168694"/>
    </source>
</evidence>
<dbReference type="RefSeq" id="WP_290398317.1">
    <property type="nucleotide sequence ID" value="NZ_JAUHLN010000001.1"/>
</dbReference>
<proteinExistence type="predicted"/>
<dbReference type="Pfam" id="PF09860">
    <property type="entry name" value="DUF2087"/>
    <property type="match status" value="1"/>
</dbReference>
<dbReference type="InterPro" id="IPR018656">
    <property type="entry name" value="DUF2087"/>
</dbReference>
<organism evidence="2 3">
    <name type="scientific">Fictibacillus terranigra</name>
    <dbReference type="NCBI Taxonomy" id="3058424"/>
    <lineage>
        <taxon>Bacteria</taxon>
        <taxon>Bacillati</taxon>
        <taxon>Bacillota</taxon>
        <taxon>Bacilli</taxon>
        <taxon>Bacillales</taxon>
        <taxon>Fictibacillaceae</taxon>
        <taxon>Fictibacillus</taxon>
    </lineage>
</organism>
<dbReference type="Proteomes" id="UP001168694">
    <property type="component" value="Unassembled WGS sequence"/>
</dbReference>
<evidence type="ECO:0000313" key="2">
    <source>
        <dbReference type="EMBL" id="MDN4072190.1"/>
    </source>
</evidence>
<protein>
    <submittedName>
        <fullName evidence="2">DUF2087 domain-containing protein</fullName>
    </submittedName>
</protein>
<dbReference type="EMBL" id="JAUHLN010000001">
    <property type="protein sequence ID" value="MDN4072190.1"/>
    <property type="molecule type" value="Genomic_DNA"/>
</dbReference>
<feature type="domain" description="DUF2087" evidence="1">
    <location>
        <begin position="181"/>
        <end position="248"/>
    </location>
</feature>